<evidence type="ECO:0000313" key="2">
    <source>
        <dbReference type="Proteomes" id="UP000006882"/>
    </source>
</evidence>
<keyword evidence="2" id="KW-1185">Reference proteome</keyword>
<dbReference type="Proteomes" id="UP000006882">
    <property type="component" value="Chromosome G5"/>
</dbReference>
<dbReference type="EMBL" id="CM007655">
    <property type="protein sequence ID" value="ONI09401.1"/>
    <property type="molecule type" value="Genomic_DNA"/>
</dbReference>
<sequence>MGCFSHYVYEPNGLECSARSPALIRVGSSQPRVVKRIGPAQYSTSTAYLSKAGLTSKYHEVSPHPNGGINPLSGLGLPLTAKCFQRVSNPCH</sequence>
<organism evidence="1 2">
    <name type="scientific">Prunus persica</name>
    <name type="common">Peach</name>
    <name type="synonym">Amygdalus persica</name>
    <dbReference type="NCBI Taxonomy" id="3760"/>
    <lineage>
        <taxon>Eukaryota</taxon>
        <taxon>Viridiplantae</taxon>
        <taxon>Streptophyta</taxon>
        <taxon>Embryophyta</taxon>
        <taxon>Tracheophyta</taxon>
        <taxon>Spermatophyta</taxon>
        <taxon>Magnoliopsida</taxon>
        <taxon>eudicotyledons</taxon>
        <taxon>Gunneridae</taxon>
        <taxon>Pentapetalae</taxon>
        <taxon>rosids</taxon>
        <taxon>fabids</taxon>
        <taxon>Rosales</taxon>
        <taxon>Rosaceae</taxon>
        <taxon>Amygdaloideae</taxon>
        <taxon>Amygdaleae</taxon>
        <taxon>Prunus</taxon>
    </lineage>
</organism>
<evidence type="ECO:0000313" key="1">
    <source>
        <dbReference type="EMBL" id="ONI09401.1"/>
    </source>
</evidence>
<name>A0A251PCU6_PRUPE</name>
<gene>
    <name evidence="1" type="ORF">PRUPE_5G236100</name>
</gene>
<reference evidence="1 2" key="1">
    <citation type="journal article" date="2013" name="Nat. Genet.">
        <title>The high-quality draft genome of peach (Prunus persica) identifies unique patterns of genetic diversity, domestication and genome evolution.</title>
        <authorList>
            <consortium name="International Peach Genome Initiative"/>
            <person name="Verde I."/>
            <person name="Abbott A.G."/>
            <person name="Scalabrin S."/>
            <person name="Jung S."/>
            <person name="Shu S."/>
            <person name="Marroni F."/>
            <person name="Zhebentyayeva T."/>
            <person name="Dettori M.T."/>
            <person name="Grimwood J."/>
            <person name="Cattonaro F."/>
            <person name="Zuccolo A."/>
            <person name="Rossini L."/>
            <person name="Jenkins J."/>
            <person name="Vendramin E."/>
            <person name="Meisel L.A."/>
            <person name="Decroocq V."/>
            <person name="Sosinski B."/>
            <person name="Prochnik S."/>
            <person name="Mitros T."/>
            <person name="Policriti A."/>
            <person name="Cipriani G."/>
            <person name="Dondini L."/>
            <person name="Ficklin S."/>
            <person name="Goodstein D.M."/>
            <person name="Xuan P."/>
            <person name="Del Fabbro C."/>
            <person name="Aramini V."/>
            <person name="Copetti D."/>
            <person name="Gonzalez S."/>
            <person name="Horner D.S."/>
            <person name="Falchi R."/>
            <person name="Lucas S."/>
            <person name="Mica E."/>
            <person name="Maldonado J."/>
            <person name="Lazzari B."/>
            <person name="Bielenberg D."/>
            <person name="Pirona R."/>
            <person name="Miculan M."/>
            <person name="Barakat A."/>
            <person name="Testolin R."/>
            <person name="Stella A."/>
            <person name="Tartarini S."/>
            <person name="Tonutti P."/>
            <person name="Arus P."/>
            <person name="Orellana A."/>
            <person name="Wells C."/>
            <person name="Main D."/>
            <person name="Vizzotto G."/>
            <person name="Silva H."/>
            <person name="Salamini F."/>
            <person name="Schmutz J."/>
            <person name="Morgante M."/>
            <person name="Rokhsar D.S."/>
        </authorList>
    </citation>
    <scope>NUCLEOTIDE SEQUENCE [LARGE SCALE GENOMIC DNA]</scope>
    <source>
        <strain evidence="2">cv. Nemared</strain>
    </source>
</reference>
<accession>A0A251PCU6</accession>
<dbReference type="AlphaFoldDB" id="A0A251PCU6"/>
<proteinExistence type="predicted"/>
<dbReference type="Gramene" id="ONI09401">
    <property type="protein sequence ID" value="ONI09401"/>
    <property type="gene ID" value="PRUPE_5G236100"/>
</dbReference>
<protein>
    <submittedName>
        <fullName evidence="1">Uncharacterized protein</fullName>
    </submittedName>
</protein>